<keyword evidence="1" id="KW-0812">Transmembrane</keyword>
<evidence type="ECO:0000256" key="1">
    <source>
        <dbReference type="SAM" id="Phobius"/>
    </source>
</evidence>
<dbReference type="AlphaFoldDB" id="K1TY30"/>
<sequence length="93" mass="10660">LKFTPVSDLGYVDRAARDFCLTWDKSDLYNNLPERHMDYFVRYPNNQALLVILSLVYSLCRNVSGVMPLAAPILLNTIGLNVSFIFLYLISKK</sequence>
<feature type="transmembrane region" description="Helical" evidence="1">
    <location>
        <begin position="69"/>
        <end position="90"/>
    </location>
</feature>
<feature type="non-terminal residue" evidence="2">
    <location>
        <position position="1"/>
    </location>
</feature>
<keyword evidence="1" id="KW-1133">Transmembrane helix</keyword>
<gene>
    <name evidence="2" type="ORF">LEA_06709</name>
</gene>
<comment type="caution">
    <text evidence="2">The sequence shown here is derived from an EMBL/GenBank/DDBJ whole genome shotgun (WGS) entry which is preliminary data.</text>
</comment>
<reference evidence="2" key="1">
    <citation type="journal article" date="2013" name="Environ. Microbiol.">
        <title>Microbiota from the distal guts of lean and obese adolescents exhibit partial functional redundancy besides clear differences in community structure.</title>
        <authorList>
            <person name="Ferrer M."/>
            <person name="Ruiz A."/>
            <person name="Lanza F."/>
            <person name="Haange S.B."/>
            <person name="Oberbach A."/>
            <person name="Till H."/>
            <person name="Bargiela R."/>
            <person name="Campoy C."/>
            <person name="Segura M.T."/>
            <person name="Richter M."/>
            <person name="von Bergen M."/>
            <person name="Seifert J."/>
            <person name="Suarez A."/>
        </authorList>
    </citation>
    <scope>NUCLEOTIDE SEQUENCE</scope>
</reference>
<dbReference type="EMBL" id="AJWY01004392">
    <property type="protein sequence ID" value="EKC72504.1"/>
    <property type="molecule type" value="Genomic_DNA"/>
</dbReference>
<evidence type="ECO:0000313" key="2">
    <source>
        <dbReference type="EMBL" id="EKC72504.1"/>
    </source>
</evidence>
<name>K1TY30_9ZZZZ</name>
<accession>K1TY30</accession>
<proteinExistence type="predicted"/>
<keyword evidence="1" id="KW-0472">Membrane</keyword>
<protein>
    <submittedName>
        <fullName evidence="2">Uncharacterized protein</fullName>
    </submittedName>
</protein>
<organism evidence="2">
    <name type="scientific">human gut metagenome</name>
    <dbReference type="NCBI Taxonomy" id="408170"/>
    <lineage>
        <taxon>unclassified sequences</taxon>
        <taxon>metagenomes</taxon>
        <taxon>organismal metagenomes</taxon>
    </lineage>
</organism>